<dbReference type="InterPro" id="IPR000182">
    <property type="entry name" value="GNAT_dom"/>
</dbReference>
<dbReference type="InterPro" id="IPR016181">
    <property type="entry name" value="Acyl_CoA_acyltransferase"/>
</dbReference>
<dbReference type="PANTHER" id="PTHR39173:SF1">
    <property type="entry name" value="ACETYLTRANSFERASE"/>
    <property type="match status" value="1"/>
</dbReference>
<protein>
    <recommendedName>
        <fullName evidence="1">N-acetyltransferase domain-containing protein</fullName>
    </recommendedName>
</protein>
<dbReference type="PROSITE" id="PS51186">
    <property type="entry name" value="GNAT"/>
    <property type="match status" value="1"/>
</dbReference>
<organism evidence="2 3">
    <name type="scientific">Streptococcus bovimastitidis</name>
    <dbReference type="NCBI Taxonomy" id="1856638"/>
    <lineage>
        <taxon>Bacteria</taxon>
        <taxon>Bacillati</taxon>
        <taxon>Bacillota</taxon>
        <taxon>Bacilli</taxon>
        <taxon>Lactobacillales</taxon>
        <taxon>Streptococcaceae</taxon>
        <taxon>Streptococcus</taxon>
    </lineage>
</organism>
<dbReference type="Gene3D" id="3.40.630.30">
    <property type="match status" value="1"/>
</dbReference>
<evidence type="ECO:0000259" key="1">
    <source>
        <dbReference type="PROSITE" id="PS51186"/>
    </source>
</evidence>
<feature type="domain" description="N-acetyltransferase" evidence="1">
    <location>
        <begin position="2"/>
        <end position="173"/>
    </location>
</feature>
<comment type="caution">
    <text evidence="2">The sequence shown here is derived from an EMBL/GenBank/DDBJ whole genome shotgun (WGS) entry which is preliminary data.</text>
</comment>
<dbReference type="AlphaFoldDB" id="A0A1L8MKZ8"/>
<reference evidence="3" key="1">
    <citation type="submission" date="2016-06" db="EMBL/GenBank/DDBJ databases">
        <authorList>
            <person name="de Vries S.P.W."/>
            <person name="Hadjirin N.F."/>
            <person name="Lay E.M."/>
            <person name="Zadoks R.N."/>
            <person name="Peacock S.J."/>
            <person name="Parkhill J."/>
            <person name="Grant A.J."/>
            <person name="Mcdougall S."/>
            <person name="Holmes M.A."/>
        </authorList>
    </citation>
    <scope>NUCLEOTIDE SEQUENCE [LARGE SCALE GENOMIC DNA]</scope>
    <source>
        <strain evidence="3">NZ1587</strain>
    </source>
</reference>
<dbReference type="SUPFAM" id="SSF55729">
    <property type="entry name" value="Acyl-CoA N-acyltransferases (Nat)"/>
    <property type="match status" value="1"/>
</dbReference>
<gene>
    <name evidence="2" type="ORF">A9Q68_08280</name>
</gene>
<dbReference type="CDD" id="cd04301">
    <property type="entry name" value="NAT_SF"/>
    <property type="match status" value="1"/>
</dbReference>
<accession>A0A1L8MKZ8</accession>
<proteinExistence type="predicted"/>
<evidence type="ECO:0000313" key="3">
    <source>
        <dbReference type="Proteomes" id="UP000182015"/>
    </source>
</evidence>
<dbReference type="STRING" id="1856638.A9Q68_08280"/>
<keyword evidence="3" id="KW-1185">Reference proteome</keyword>
<dbReference type="PANTHER" id="PTHR39173">
    <property type="entry name" value="ACETYLTRANSFERASE"/>
    <property type="match status" value="1"/>
</dbReference>
<dbReference type="GO" id="GO:0016747">
    <property type="term" value="F:acyltransferase activity, transferring groups other than amino-acyl groups"/>
    <property type="evidence" value="ECO:0007669"/>
    <property type="project" value="InterPro"/>
</dbReference>
<dbReference type="Pfam" id="PF00583">
    <property type="entry name" value="Acetyltransf_1"/>
    <property type="match status" value="1"/>
</dbReference>
<sequence length="173" mass="20233">MWEIRTLDIYDKEPFDLFLQDLLFEKKTGFRYSLSTINEIDDFHKYLKDIKLLETDAPNPNYSPATSYYFFMDNVICARIDCRWDLSKGNLSSEGGHIGYITSPSYRGKGIMSILLKFALERFRERGIDQVFITALIDNKASRATIEKLGGKFDSFYIREDGEKIARYWVPTF</sequence>
<dbReference type="Proteomes" id="UP000182015">
    <property type="component" value="Unassembled WGS sequence"/>
</dbReference>
<dbReference type="EMBL" id="LZDD01000003">
    <property type="protein sequence ID" value="OJF71460.1"/>
    <property type="molecule type" value="Genomic_DNA"/>
</dbReference>
<evidence type="ECO:0000313" key="2">
    <source>
        <dbReference type="EMBL" id="OJF71460.1"/>
    </source>
</evidence>
<name>A0A1L8MKZ8_9STRE</name>